<dbReference type="PANTHER" id="PTHR46401">
    <property type="entry name" value="GLYCOSYLTRANSFERASE WBBK-RELATED"/>
    <property type="match status" value="1"/>
</dbReference>
<dbReference type="Pfam" id="PF00534">
    <property type="entry name" value="Glycos_transf_1"/>
    <property type="match status" value="1"/>
</dbReference>
<keyword evidence="3" id="KW-1185">Reference proteome</keyword>
<feature type="domain" description="Glycosyl transferase family 1" evidence="1">
    <location>
        <begin position="187"/>
        <end position="351"/>
    </location>
</feature>
<dbReference type="EMBL" id="CAKJTI010000008">
    <property type="protein sequence ID" value="CAG9612829.1"/>
    <property type="molecule type" value="Genomic_DNA"/>
</dbReference>
<dbReference type="SUPFAM" id="SSF53756">
    <property type="entry name" value="UDP-Glycosyltransferase/glycogen phosphorylase"/>
    <property type="match status" value="1"/>
</dbReference>
<evidence type="ECO:0000259" key="1">
    <source>
        <dbReference type="Pfam" id="PF00534"/>
    </source>
</evidence>
<sequence length="386" mass="43907">MRILIWTQNVSPGGGARLLANLLPAIAKQDDIELVRLVISPKSKFKERIDVANLSNIEIIYFDENINSQQGKKFVQDCHVVYYFWPHLHEYVDVNRPSVCTFHDATILDFVPPFTSGSQIKKYWEDSKKWLENCTTVVASSHHVKSRIIAHFGGYLQSTVVIPHAILPTGYSSEQISDSDLAAHLPAEYFVYPANTSPHKNHYNLILAYSKFTKRKEYPLVLFGSFIDLLRNEPPFWPEIPFIPTLVSLINRVGLRRGKDIYPIGFVNDQDVTPTIKNAKALIMPSLSEGGGSYPVEEALRLGVPVLCSDIPVMREHLARHSTKVVWFNPESIDSIVQALEEITANYDEYKASALQGINDPAESWEDIAKKYIHVMRQAYLKYYNK</sequence>
<name>A0ABN7ZZQ5_9BACI</name>
<gene>
    <name evidence="2" type="ORF">BACCIP111899_02007</name>
</gene>
<comment type="caution">
    <text evidence="2">The sequence shown here is derived from an EMBL/GenBank/DDBJ whole genome shotgun (WGS) entry which is preliminary data.</text>
</comment>
<dbReference type="PANTHER" id="PTHR46401:SF8">
    <property type="entry name" value="BLL6006 PROTEIN"/>
    <property type="match status" value="1"/>
</dbReference>
<evidence type="ECO:0000313" key="2">
    <source>
        <dbReference type="EMBL" id="CAG9612829.1"/>
    </source>
</evidence>
<organism evidence="2 3">
    <name type="scientific">Bacillus rhizoplanae</name>
    <dbReference type="NCBI Taxonomy" id="2880966"/>
    <lineage>
        <taxon>Bacteria</taxon>
        <taxon>Bacillati</taxon>
        <taxon>Bacillota</taxon>
        <taxon>Bacilli</taxon>
        <taxon>Bacillales</taxon>
        <taxon>Bacillaceae</taxon>
        <taxon>Bacillus</taxon>
    </lineage>
</organism>
<dbReference type="RefSeq" id="WP_230574951.1">
    <property type="nucleotide sequence ID" value="NZ_CAKJTI010000008.1"/>
</dbReference>
<dbReference type="InterPro" id="IPR001296">
    <property type="entry name" value="Glyco_trans_1"/>
</dbReference>
<protein>
    <recommendedName>
        <fullName evidence="1">Glycosyl transferase family 1 domain-containing protein</fullName>
    </recommendedName>
</protein>
<dbReference type="CDD" id="cd03809">
    <property type="entry name" value="GT4_MtfB-like"/>
    <property type="match status" value="1"/>
</dbReference>
<dbReference type="Gene3D" id="3.40.50.2000">
    <property type="entry name" value="Glycogen Phosphorylase B"/>
    <property type="match status" value="2"/>
</dbReference>
<evidence type="ECO:0000313" key="3">
    <source>
        <dbReference type="Proteomes" id="UP000789423"/>
    </source>
</evidence>
<proteinExistence type="predicted"/>
<accession>A0ABN7ZZQ5</accession>
<reference evidence="2 3" key="1">
    <citation type="submission" date="2021-10" db="EMBL/GenBank/DDBJ databases">
        <authorList>
            <person name="Criscuolo A."/>
        </authorList>
    </citation>
    <scope>NUCLEOTIDE SEQUENCE [LARGE SCALE GENOMIC DNA]</scope>
    <source>
        <strain evidence="3">CIP 111899</strain>
    </source>
</reference>
<dbReference type="Proteomes" id="UP000789423">
    <property type="component" value="Unassembled WGS sequence"/>
</dbReference>